<name>C3NF04_SACI7</name>
<feature type="transmembrane region" description="Helical" evidence="1">
    <location>
        <begin position="156"/>
        <end position="176"/>
    </location>
</feature>
<dbReference type="AlphaFoldDB" id="C3NF04"/>
<keyword evidence="1" id="KW-0472">Membrane</keyword>
<evidence type="ECO:0000256" key="1">
    <source>
        <dbReference type="SAM" id="Phobius"/>
    </source>
</evidence>
<evidence type="ECO:0000313" key="3">
    <source>
        <dbReference type="Proteomes" id="UP000002308"/>
    </source>
</evidence>
<evidence type="ECO:0000313" key="2">
    <source>
        <dbReference type="EMBL" id="ACP45893.1"/>
    </source>
</evidence>
<keyword evidence="1" id="KW-1133">Transmembrane helix</keyword>
<dbReference type="Proteomes" id="UP000002308">
    <property type="component" value="Chromosome"/>
</dbReference>
<accession>C3NF04</accession>
<sequence length="180" mass="20850">MKLRELTVGWLYTTSGIDEKSFPIGIKNVNMKELLVIFPLLMLTISFAFKNIMIAMAFIAPVFFFIFYEEKSMDEFQYLYHFLRFYINDFLTPKEKKEKTKEKSKEEKKESKKKVKTFDIKKFKEEIIITASALLALANVNAFIETLDLKFSYPATLIQDLVFAVGVGIAVGLTIAKIRK</sequence>
<dbReference type="EMBL" id="CP001403">
    <property type="protein sequence ID" value="ACP45893.1"/>
    <property type="molecule type" value="Genomic_DNA"/>
</dbReference>
<organism evidence="2 3">
    <name type="scientific">Saccharolobus islandicus (strain Y.G.57.14 / Yellowstone #1)</name>
    <name type="common">Sulfolobus islandicus</name>
    <dbReference type="NCBI Taxonomy" id="439386"/>
    <lineage>
        <taxon>Archaea</taxon>
        <taxon>Thermoproteota</taxon>
        <taxon>Thermoprotei</taxon>
        <taxon>Sulfolobales</taxon>
        <taxon>Sulfolobaceae</taxon>
        <taxon>Saccharolobus</taxon>
    </lineage>
</organism>
<dbReference type="RefSeq" id="WP_012716267.1">
    <property type="nucleotide sequence ID" value="NC_012622.1"/>
</dbReference>
<feature type="transmembrane region" description="Helical" evidence="1">
    <location>
        <begin position="127"/>
        <end position="144"/>
    </location>
</feature>
<feature type="transmembrane region" description="Helical" evidence="1">
    <location>
        <begin position="37"/>
        <end position="68"/>
    </location>
</feature>
<reference evidence="2 3" key="1">
    <citation type="journal article" date="2009" name="Proc. Natl. Acad. Sci. U.S.A.">
        <title>Biogeography of the Sulfolobus islandicus pan-genome.</title>
        <authorList>
            <person name="Reno M.L."/>
            <person name="Held N.L."/>
            <person name="Fields C.J."/>
            <person name="Burke P.V."/>
            <person name="Whitaker R.J."/>
        </authorList>
    </citation>
    <scope>NUCLEOTIDE SEQUENCE [LARGE SCALE GENOMIC DNA]</scope>
    <source>
        <strain evidence="3">Y.G.57.14 / Yellowstone #1</strain>
    </source>
</reference>
<dbReference type="KEGG" id="siy:YG5714_1633"/>
<gene>
    <name evidence="2" type="ordered locus">YG5714_1633</name>
</gene>
<dbReference type="HOGENOM" id="CLU_1493041_0_0_2"/>
<proteinExistence type="predicted"/>
<dbReference type="GeneID" id="7806146"/>
<protein>
    <submittedName>
        <fullName evidence="2">Conserved conjugative plasmid membrane protein</fullName>
    </submittedName>
</protein>
<keyword evidence="1" id="KW-0812">Transmembrane</keyword>